<organism evidence="11 12">
    <name type="scientific">Heligmosomoides polygyrus</name>
    <name type="common">Parasitic roundworm</name>
    <dbReference type="NCBI Taxonomy" id="6339"/>
    <lineage>
        <taxon>Eukaryota</taxon>
        <taxon>Metazoa</taxon>
        <taxon>Ecdysozoa</taxon>
        <taxon>Nematoda</taxon>
        <taxon>Chromadorea</taxon>
        <taxon>Rhabditida</taxon>
        <taxon>Rhabditina</taxon>
        <taxon>Rhabditomorpha</taxon>
        <taxon>Strongyloidea</taxon>
        <taxon>Heligmosomidae</taxon>
        <taxon>Heligmosomoides</taxon>
    </lineage>
</organism>
<evidence type="ECO:0000256" key="9">
    <source>
        <dbReference type="SAM" id="Phobius"/>
    </source>
</evidence>
<evidence type="ECO:0000256" key="3">
    <source>
        <dbReference type="ARBA" id="ARBA00022989"/>
    </source>
</evidence>
<gene>
    <name evidence="10" type="ORF">HPBE_LOCUS9267</name>
</gene>
<evidence type="ECO:0000313" key="12">
    <source>
        <dbReference type="WBParaSite" id="HPBE_0000926601-mRNA-1"/>
    </source>
</evidence>
<dbReference type="Pfam" id="PF09787">
    <property type="entry name" value="Golgin_A5"/>
    <property type="match status" value="1"/>
</dbReference>
<evidence type="ECO:0000256" key="2">
    <source>
        <dbReference type="ARBA" id="ARBA00022692"/>
    </source>
</evidence>
<name>A0A183FNX9_HELPZ</name>
<dbReference type="GO" id="GO:0000139">
    <property type="term" value="C:Golgi membrane"/>
    <property type="evidence" value="ECO:0007669"/>
    <property type="project" value="UniProtKB-SubCell"/>
</dbReference>
<accession>A0A183FNX9</accession>
<evidence type="ECO:0000256" key="1">
    <source>
        <dbReference type="ARBA" id="ARBA00004409"/>
    </source>
</evidence>
<reference evidence="10 11" key="1">
    <citation type="submission" date="2018-11" db="EMBL/GenBank/DDBJ databases">
        <authorList>
            <consortium name="Pathogen Informatics"/>
        </authorList>
    </citation>
    <scope>NUCLEOTIDE SEQUENCE [LARGE SCALE GENOMIC DNA]</scope>
</reference>
<sequence length="440" mass="51387">MILAQRCEITVNNYHLKDLERKLTKRNDEFFELMAEKNMVEQRLAQQANADSVEELKMSRCCFVSVCFTFRFIVLVSLCFRKKAQEQRDVLLEECTQLKRKCMAHEEEVRAMGEQLRLAKFNLSENKKEFDQYKEKAQKILQAKEKLVDSLKAEQNVGDTGDRTGHHLQAELEEMRVERDLARADLESAQLMVYNLRSEIEEMENQNREDQLKQSEQRKQYLEEKQSWHATVALLNEKVDCARIESEFVKQEMKRQSEDFAKKLELQEAELRKNVEDQRARRREEEHSREADGMSLGERLLQKQIELEEAVRRNQMLSLRLEKLQVRTYLKRTIVLIIVKERSKFQKTARETVIPIDPPSTSFPIQHPAAKQAVTALDSVMFKMISMLRNYPAARIFIAIYFVVVHLWVFFIVLTYTPEIHDANGVLPGTGSGGVAGPTL</sequence>
<dbReference type="PANTHER" id="PTHR13815:SF7">
    <property type="entry name" value="GOLGIN SUBFAMILY A MEMBER 5"/>
    <property type="match status" value="1"/>
</dbReference>
<feature type="transmembrane region" description="Helical" evidence="9">
    <location>
        <begin position="393"/>
        <end position="416"/>
    </location>
</feature>
<reference evidence="12" key="2">
    <citation type="submission" date="2019-09" db="UniProtKB">
        <authorList>
            <consortium name="WormBaseParasite"/>
        </authorList>
    </citation>
    <scope>IDENTIFICATION</scope>
</reference>
<evidence type="ECO:0000256" key="5">
    <source>
        <dbReference type="ARBA" id="ARBA00023054"/>
    </source>
</evidence>
<dbReference type="GO" id="GO:0007030">
    <property type="term" value="P:Golgi organization"/>
    <property type="evidence" value="ECO:0007669"/>
    <property type="project" value="InterPro"/>
</dbReference>
<evidence type="ECO:0000313" key="10">
    <source>
        <dbReference type="EMBL" id="VDO79912.1"/>
    </source>
</evidence>
<keyword evidence="3 9" id="KW-1133">Transmembrane helix</keyword>
<keyword evidence="5 7" id="KW-0175">Coiled coil</keyword>
<dbReference type="WBParaSite" id="HPBE_0000926601-mRNA-1">
    <property type="protein sequence ID" value="HPBE_0000926601-mRNA-1"/>
    <property type="gene ID" value="HPBE_0000926601"/>
</dbReference>
<evidence type="ECO:0000256" key="6">
    <source>
        <dbReference type="ARBA" id="ARBA00023136"/>
    </source>
</evidence>
<evidence type="ECO:0000256" key="4">
    <source>
        <dbReference type="ARBA" id="ARBA00023034"/>
    </source>
</evidence>
<dbReference type="Proteomes" id="UP000050761">
    <property type="component" value="Unassembled WGS sequence"/>
</dbReference>
<keyword evidence="11" id="KW-1185">Reference proteome</keyword>
<dbReference type="GO" id="GO:0031985">
    <property type="term" value="C:Golgi cisterna"/>
    <property type="evidence" value="ECO:0007669"/>
    <property type="project" value="TreeGrafter"/>
</dbReference>
<dbReference type="AlphaFoldDB" id="A0A183FNX9"/>
<dbReference type="PANTHER" id="PTHR13815">
    <property type="entry name" value="GOLGIN-84"/>
    <property type="match status" value="1"/>
</dbReference>
<keyword evidence="4" id="KW-0333">Golgi apparatus</keyword>
<proteinExistence type="predicted"/>
<comment type="subcellular location">
    <subcellularLocation>
        <location evidence="1">Golgi apparatus membrane</location>
        <topology evidence="1">Single-pass type IV membrane protein</topology>
    </subcellularLocation>
</comment>
<dbReference type="InterPro" id="IPR019177">
    <property type="entry name" value="Golgin_subfamily_A_member_5"/>
</dbReference>
<evidence type="ECO:0000256" key="7">
    <source>
        <dbReference type="SAM" id="Coils"/>
    </source>
</evidence>
<dbReference type="OrthoDB" id="248903at2759"/>
<feature type="compositionally biased region" description="Basic and acidic residues" evidence="8">
    <location>
        <begin position="275"/>
        <end position="292"/>
    </location>
</feature>
<keyword evidence="6 9" id="KW-0472">Membrane</keyword>
<protein>
    <submittedName>
        <fullName evidence="12">Golgin-84</fullName>
    </submittedName>
</protein>
<evidence type="ECO:0000313" key="11">
    <source>
        <dbReference type="Proteomes" id="UP000050761"/>
    </source>
</evidence>
<dbReference type="EMBL" id="UZAH01026387">
    <property type="protein sequence ID" value="VDO79912.1"/>
    <property type="molecule type" value="Genomic_DNA"/>
</dbReference>
<dbReference type="GO" id="GO:0000301">
    <property type="term" value="P:retrograde transport, vesicle recycling within Golgi"/>
    <property type="evidence" value="ECO:0007669"/>
    <property type="project" value="TreeGrafter"/>
</dbReference>
<evidence type="ECO:0000256" key="8">
    <source>
        <dbReference type="SAM" id="MobiDB-lite"/>
    </source>
</evidence>
<feature type="coiled-coil region" evidence="7">
    <location>
        <begin position="81"/>
        <end position="225"/>
    </location>
</feature>
<feature type="region of interest" description="Disordered" evidence="8">
    <location>
        <begin position="275"/>
        <end position="295"/>
    </location>
</feature>
<keyword evidence="2 9" id="KW-0812">Transmembrane</keyword>
<accession>A0A3P8C748</accession>